<dbReference type="RefSeq" id="XP_020134726.1">
    <property type="nucleotide sequence ID" value="XM_020272348.1"/>
</dbReference>
<feature type="region of interest" description="Disordered" evidence="2">
    <location>
        <begin position="431"/>
        <end position="483"/>
    </location>
</feature>
<dbReference type="OrthoDB" id="201752at2759"/>
<dbReference type="GO" id="GO:0000244">
    <property type="term" value="P:spliceosomal tri-snRNP complex assembly"/>
    <property type="evidence" value="ECO:0007669"/>
    <property type="project" value="TreeGrafter"/>
</dbReference>
<dbReference type="AlphaFoldDB" id="A0A1J9S469"/>
<name>A0A1J9S469_9PEZI</name>
<feature type="domain" description="AAR2 N-terminal" evidence="4">
    <location>
        <begin position="6"/>
        <end position="161"/>
    </location>
</feature>
<evidence type="ECO:0000313" key="5">
    <source>
        <dbReference type="EMBL" id="OJD39739.1"/>
    </source>
</evidence>
<feature type="compositionally biased region" description="Gly residues" evidence="2">
    <location>
        <begin position="434"/>
        <end position="443"/>
    </location>
</feature>
<reference evidence="5 6" key="1">
    <citation type="submission" date="2016-10" db="EMBL/GenBank/DDBJ databases">
        <title>Proteomics and genomics reveal pathogen-plant mechanisms compatible with a hemibiotrophic lifestyle of Diplodia corticola.</title>
        <authorList>
            <person name="Fernandes I."/>
            <person name="De Jonge R."/>
            <person name="Van De Peer Y."/>
            <person name="Devreese B."/>
            <person name="Alves A."/>
            <person name="Esteves A.C."/>
        </authorList>
    </citation>
    <scope>NUCLEOTIDE SEQUENCE [LARGE SCALE GENOMIC DNA]</scope>
    <source>
        <strain evidence="5 6">CBS 112549</strain>
    </source>
</reference>
<evidence type="ECO:0000259" key="3">
    <source>
        <dbReference type="Pfam" id="PF05282"/>
    </source>
</evidence>
<dbReference type="Pfam" id="PF05282">
    <property type="entry name" value="AAR2"/>
    <property type="match status" value="1"/>
</dbReference>
<dbReference type="Gene3D" id="1.25.40.550">
    <property type="entry name" value="Aar2, C-terminal domain-like"/>
    <property type="match status" value="1"/>
</dbReference>
<comment type="similarity">
    <text evidence="1">Belongs to the AAR2 family.</text>
</comment>
<accession>A0A1J9S469</accession>
<dbReference type="STRING" id="236234.A0A1J9S469"/>
<feature type="domain" description="AAR2 C-terminal" evidence="3">
    <location>
        <begin position="222"/>
        <end position="383"/>
    </location>
</feature>
<dbReference type="InterPro" id="IPR007946">
    <property type="entry name" value="AAR2"/>
</dbReference>
<feature type="region of interest" description="Disordered" evidence="2">
    <location>
        <begin position="166"/>
        <end position="213"/>
    </location>
</feature>
<evidence type="ECO:0000256" key="2">
    <source>
        <dbReference type="SAM" id="MobiDB-lite"/>
    </source>
</evidence>
<gene>
    <name evidence="5" type="ORF">BKCO1_2000156</name>
</gene>
<proteinExistence type="inferred from homology"/>
<evidence type="ECO:0000256" key="1">
    <source>
        <dbReference type="ARBA" id="ARBA00006281"/>
    </source>
</evidence>
<organism evidence="5 6">
    <name type="scientific">Diplodia corticola</name>
    <dbReference type="NCBI Taxonomy" id="236234"/>
    <lineage>
        <taxon>Eukaryota</taxon>
        <taxon>Fungi</taxon>
        <taxon>Dikarya</taxon>
        <taxon>Ascomycota</taxon>
        <taxon>Pezizomycotina</taxon>
        <taxon>Dothideomycetes</taxon>
        <taxon>Dothideomycetes incertae sedis</taxon>
        <taxon>Botryosphaeriales</taxon>
        <taxon>Botryosphaeriaceae</taxon>
        <taxon>Diplodia</taxon>
    </lineage>
</organism>
<feature type="compositionally biased region" description="Gly residues" evidence="2">
    <location>
        <begin position="197"/>
        <end position="211"/>
    </location>
</feature>
<dbReference type="InterPro" id="IPR033647">
    <property type="entry name" value="Aar2_N"/>
</dbReference>
<dbReference type="GeneID" id="31012607"/>
<dbReference type="Proteomes" id="UP000183809">
    <property type="component" value="Unassembled WGS sequence"/>
</dbReference>
<dbReference type="InterPro" id="IPR033648">
    <property type="entry name" value="AAR2_C"/>
</dbReference>
<dbReference type="Pfam" id="PF20981">
    <property type="entry name" value="AAR2_1st"/>
    <property type="match status" value="1"/>
</dbReference>
<feature type="compositionally biased region" description="Acidic residues" evidence="2">
    <location>
        <begin position="465"/>
        <end position="483"/>
    </location>
</feature>
<dbReference type="InterPro" id="IPR038514">
    <property type="entry name" value="AAR2_C_sf"/>
</dbReference>
<evidence type="ECO:0000313" key="6">
    <source>
        <dbReference type="Proteomes" id="UP000183809"/>
    </source>
</evidence>
<evidence type="ECO:0000259" key="4">
    <source>
        <dbReference type="Pfam" id="PF20981"/>
    </source>
</evidence>
<sequence>MDATPCILLLVPAGALGGIDLLSFTTTPRFKGIKDLPGGWHFVFTSSTTSLSVRHGAWFRVNDVEETSSTTQSITSTSGSSCRSPDLFVKKWDARDEELVPESDPAEVLRWRANLGAIWRDGLTPYRQSASRDAGDEGDKELDWRALTDAIGEGLLDRVLGGGGGAGGQQHWGLTSASSAARDADDIPGLSNDRDGGGGSSGGGGDGGGGAAWQPEKELELLPVDLKMTWGEGVTGRERTEAAQDRSWALGELVERVCGGREEEVLGELQFAFLMVLTLNNNSCLEQWKRLLELLLTCKKAVVQRAGFYCRFLRLLRLQLQHCQDTETMLFDLNDEGGSLLKRLLRRFRKGLEELEGKGKSDVVDELDELEDFLRGEYGWQLDDSFVRRGMLELEDGEQVEMDVGTRFDEDDEAGEFAPMVVELTEEQAKSLGAFGGEDGSGGAQAAEQHGKRLAKPESGIAGEEVQEESEDEVDLDDMDARY</sequence>
<dbReference type="PANTHER" id="PTHR12689:SF4">
    <property type="entry name" value="PROTEIN AAR2 HOMOLOG"/>
    <property type="match status" value="1"/>
</dbReference>
<feature type="compositionally biased region" description="Low complexity" evidence="2">
    <location>
        <begin position="171"/>
        <end position="181"/>
    </location>
</feature>
<dbReference type="CDD" id="cd13778">
    <property type="entry name" value="Aar2_C"/>
    <property type="match status" value="1"/>
</dbReference>
<dbReference type="EMBL" id="MNUE01000002">
    <property type="protein sequence ID" value="OJD39739.1"/>
    <property type="molecule type" value="Genomic_DNA"/>
</dbReference>
<comment type="caution">
    <text evidence="5">The sequence shown here is derived from an EMBL/GenBank/DDBJ whole genome shotgun (WGS) entry which is preliminary data.</text>
</comment>
<keyword evidence="6" id="KW-1185">Reference proteome</keyword>
<protein>
    <submittedName>
        <fullName evidence="5">Aar2 family protein</fullName>
    </submittedName>
</protein>
<dbReference type="CDD" id="cd13777">
    <property type="entry name" value="Aar2_N"/>
    <property type="match status" value="1"/>
</dbReference>
<dbReference type="InterPro" id="IPR038516">
    <property type="entry name" value="AAR2_N_sf"/>
</dbReference>
<dbReference type="PANTHER" id="PTHR12689">
    <property type="entry name" value="A1 CISTRON SPLICING FACTOR AAR2-RELATED"/>
    <property type="match status" value="1"/>
</dbReference>
<dbReference type="Gene3D" id="2.60.34.20">
    <property type="match status" value="1"/>
</dbReference>